<dbReference type="Pfam" id="PF13456">
    <property type="entry name" value="RVT_3"/>
    <property type="match status" value="1"/>
</dbReference>
<evidence type="ECO:0000313" key="3">
    <source>
        <dbReference type="RefSeq" id="XP_021862236.2"/>
    </source>
</evidence>
<feature type="domain" description="RNase H type-1" evidence="1">
    <location>
        <begin position="378"/>
        <end position="496"/>
    </location>
</feature>
<dbReference type="GO" id="GO:0004523">
    <property type="term" value="F:RNA-DNA hybrid ribonuclease activity"/>
    <property type="evidence" value="ECO:0007669"/>
    <property type="project" value="InterPro"/>
</dbReference>
<dbReference type="GeneID" id="110801216"/>
<dbReference type="CDD" id="cd06222">
    <property type="entry name" value="RNase_H_like"/>
    <property type="match status" value="1"/>
</dbReference>
<sequence length="526" mass="59442">MGVYKFPSSVIHDIGSAMARFFWGQTGSQRKVHWRSWDAMCSPKCVGGMGFKDMAVFNDALLGRQAWRLVHKEGSLLERVVKAKYYPNTTFLDAYLGYGGSYSWRSVWSSKALLKEGLIWRIGKGSRVNVWTDPWVADGEGSMITTSEVEGITNVCELMDTTTLEWDTDLISSIFNERDQKCILTIPLSWRAPSDILTWAYSNNGLYSTKTAYMIGKGCNLDAIHTAWAEIWGMEASPKSRHMLEAADCPWYGNADESSTHALFHCIRVQELWEDSGCAEFMSSHGEEMIELMVRWKAIEAKKRQKAVYLAWVIWTERNLKVFENKSTPNNVLLARVDRLVEEFGRYGKSIYRRSPAAHRRSGSVWTAPPRGLIKVNVDAYLTTEGWVGMGAVARDNEGKVLFAATRRVRAWWPVEVAEGKALIMGIKLAKRFGYGEVMIEADCEVLINRISQAVVFYSDFDSVLEDILSLSCSFNSCFWSHIKRGGNVVAHHLAKLMPFGVEQVWVNHCPTEVAPYVLSDILSLN</sequence>
<dbReference type="InterPro" id="IPR036397">
    <property type="entry name" value="RNaseH_sf"/>
</dbReference>
<evidence type="ECO:0000259" key="1">
    <source>
        <dbReference type="Pfam" id="PF13456"/>
    </source>
</evidence>
<dbReference type="AlphaFoldDB" id="A0A9R0J6P1"/>
<dbReference type="Gene3D" id="3.30.420.10">
    <property type="entry name" value="Ribonuclease H-like superfamily/Ribonuclease H"/>
    <property type="match status" value="1"/>
</dbReference>
<name>A0A9R0J6P1_SPIOL</name>
<dbReference type="SUPFAM" id="SSF53098">
    <property type="entry name" value="Ribonuclease H-like"/>
    <property type="match status" value="1"/>
</dbReference>
<evidence type="ECO:0000313" key="2">
    <source>
        <dbReference type="Proteomes" id="UP000813463"/>
    </source>
</evidence>
<dbReference type="PANTHER" id="PTHR47074">
    <property type="entry name" value="BNAC02G40300D PROTEIN"/>
    <property type="match status" value="1"/>
</dbReference>
<dbReference type="RefSeq" id="XP_021862236.2">
    <property type="nucleotide sequence ID" value="XM_022006544.2"/>
</dbReference>
<dbReference type="KEGG" id="soe:110801216"/>
<dbReference type="Proteomes" id="UP000813463">
    <property type="component" value="Chromosome 3"/>
</dbReference>
<dbReference type="InterPro" id="IPR012337">
    <property type="entry name" value="RNaseH-like_sf"/>
</dbReference>
<accession>A0A9R0J6P1</accession>
<keyword evidence="2" id="KW-1185">Reference proteome</keyword>
<dbReference type="PANTHER" id="PTHR47074:SF21">
    <property type="entry name" value="RNASE H TYPE-1 DOMAIN-CONTAINING PROTEIN"/>
    <property type="match status" value="1"/>
</dbReference>
<gene>
    <name evidence="3" type="primary">LOC110801216</name>
</gene>
<dbReference type="GO" id="GO:0003676">
    <property type="term" value="F:nucleic acid binding"/>
    <property type="evidence" value="ECO:0007669"/>
    <property type="project" value="InterPro"/>
</dbReference>
<proteinExistence type="predicted"/>
<dbReference type="InterPro" id="IPR052929">
    <property type="entry name" value="RNase_H-like_EbsB-rel"/>
</dbReference>
<dbReference type="InterPro" id="IPR002156">
    <property type="entry name" value="RNaseH_domain"/>
</dbReference>
<reference evidence="3" key="2">
    <citation type="submission" date="2025-08" db="UniProtKB">
        <authorList>
            <consortium name="RefSeq"/>
        </authorList>
    </citation>
    <scope>IDENTIFICATION</scope>
    <source>
        <tissue evidence="3">Leaf</tissue>
    </source>
</reference>
<organism evidence="2 3">
    <name type="scientific">Spinacia oleracea</name>
    <name type="common">Spinach</name>
    <dbReference type="NCBI Taxonomy" id="3562"/>
    <lineage>
        <taxon>Eukaryota</taxon>
        <taxon>Viridiplantae</taxon>
        <taxon>Streptophyta</taxon>
        <taxon>Embryophyta</taxon>
        <taxon>Tracheophyta</taxon>
        <taxon>Spermatophyta</taxon>
        <taxon>Magnoliopsida</taxon>
        <taxon>eudicotyledons</taxon>
        <taxon>Gunneridae</taxon>
        <taxon>Pentapetalae</taxon>
        <taxon>Caryophyllales</taxon>
        <taxon>Chenopodiaceae</taxon>
        <taxon>Chenopodioideae</taxon>
        <taxon>Anserineae</taxon>
        <taxon>Spinacia</taxon>
    </lineage>
</organism>
<reference evidence="2" key="1">
    <citation type="journal article" date="2021" name="Nat. Commun.">
        <title>Genomic analyses provide insights into spinach domestication and the genetic basis of agronomic traits.</title>
        <authorList>
            <person name="Cai X."/>
            <person name="Sun X."/>
            <person name="Xu C."/>
            <person name="Sun H."/>
            <person name="Wang X."/>
            <person name="Ge C."/>
            <person name="Zhang Z."/>
            <person name="Wang Q."/>
            <person name="Fei Z."/>
            <person name="Jiao C."/>
            <person name="Wang Q."/>
        </authorList>
    </citation>
    <scope>NUCLEOTIDE SEQUENCE [LARGE SCALE GENOMIC DNA]</scope>
    <source>
        <strain evidence="2">cv. Varoflay</strain>
    </source>
</reference>
<protein>
    <recommendedName>
        <fullName evidence="1">RNase H type-1 domain-containing protein</fullName>
    </recommendedName>
</protein>
<dbReference type="InterPro" id="IPR044730">
    <property type="entry name" value="RNase_H-like_dom_plant"/>
</dbReference>